<reference evidence="2 3" key="1">
    <citation type="submission" date="2023-01" db="EMBL/GenBank/DDBJ databases">
        <title>Analysis of 21 Apiospora genomes using comparative genomics revels a genus with tremendous synthesis potential of carbohydrate active enzymes and secondary metabolites.</title>
        <authorList>
            <person name="Sorensen T."/>
        </authorList>
    </citation>
    <scope>NUCLEOTIDE SEQUENCE [LARGE SCALE GENOMIC DNA]</scope>
    <source>
        <strain evidence="2 3">CBS 33761</strain>
    </source>
</reference>
<dbReference type="Proteomes" id="UP001444661">
    <property type="component" value="Unassembled WGS sequence"/>
</dbReference>
<dbReference type="InterPro" id="IPR036188">
    <property type="entry name" value="FAD/NAD-bd_sf"/>
</dbReference>
<dbReference type="InterPro" id="IPR002937">
    <property type="entry name" value="Amino_oxidase"/>
</dbReference>
<accession>A0ABR1UC40</accession>
<protein>
    <recommendedName>
        <fullName evidence="1">Amine oxidase domain-containing protein</fullName>
    </recommendedName>
</protein>
<evidence type="ECO:0000313" key="2">
    <source>
        <dbReference type="EMBL" id="KAK8056460.1"/>
    </source>
</evidence>
<gene>
    <name evidence="2" type="ORF">PG993_001687</name>
</gene>
<dbReference type="PRINTS" id="PR00419">
    <property type="entry name" value="ADXRDTASE"/>
</dbReference>
<proteinExistence type="predicted"/>
<comment type="caution">
    <text evidence="2">The sequence shown here is derived from an EMBL/GenBank/DDBJ whole genome shotgun (WGS) entry which is preliminary data.</text>
</comment>
<organism evidence="2 3">
    <name type="scientific">Apiospora rasikravindrae</name>
    <dbReference type="NCBI Taxonomy" id="990691"/>
    <lineage>
        <taxon>Eukaryota</taxon>
        <taxon>Fungi</taxon>
        <taxon>Dikarya</taxon>
        <taxon>Ascomycota</taxon>
        <taxon>Pezizomycotina</taxon>
        <taxon>Sordariomycetes</taxon>
        <taxon>Xylariomycetidae</taxon>
        <taxon>Amphisphaeriales</taxon>
        <taxon>Apiosporaceae</taxon>
        <taxon>Apiospora</taxon>
    </lineage>
</organism>
<evidence type="ECO:0000313" key="3">
    <source>
        <dbReference type="Proteomes" id="UP001444661"/>
    </source>
</evidence>
<dbReference type="Pfam" id="PF01593">
    <property type="entry name" value="Amino_oxidase"/>
    <property type="match status" value="1"/>
</dbReference>
<keyword evidence="3" id="KW-1185">Reference proteome</keyword>
<dbReference type="SUPFAM" id="SSF51905">
    <property type="entry name" value="FAD/NAD(P)-binding domain"/>
    <property type="match status" value="1"/>
</dbReference>
<dbReference type="Gene3D" id="3.50.50.60">
    <property type="entry name" value="FAD/NAD(P)-binding domain"/>
    <property type="match status" value="1"/>
</dbReference>
<dbReference type="Gene3D" id="3.90.660.10">
    <property type="match status" value="1"/>
</dbReference>
<feature type="domain" description="Amine oxidase" evidence="1">
    <location>
        <begin position="92"/>
        <end position="549"/>
    </location>
</feature>
<sequence>MDAYSISYTSPSRRNSSRIWQDLKTCRLHSIVELDSRMEDNLASKLGKVSVVTIPSSSGKAQFRSGADANTGQQRLRDLGHRPHVGIIGAGLTGLRCADMLLKYGFQVTIIEGRDRIGGRVHQEQLPSGHSIDLGPNWIHGTNDNPILNIANQTDTKVGTWDTESYLFDEAGQLLALADGEVYSTMMWEIIQPDFDRQDAFRHSNKNTATISPDESLWDFFQVEVTRRIPESKPDYAAKRQFVFQMAEMWGSFIGSPITSQSLKFFWLEECIDGENLFCAGTYRKILQSIAKPAQEGADIRLSTTVAQINAQEDADKVTLVTDKGDIEFDEVVVTSPLGWLQQHPEAFVPALPPRLTKAINSIGYGCLEKAFWLIPDSEGRIVKGFCQWLAPNYALETNPQKWTQEVVELASLDPATSQPTLLFYTYGDQSRFLTNKVRTLQTQEKKEAFLFDFFRPYYSRLPHYDAESSDCKPVGSFATDWLHDDLAGNGSYSNFQVGMTEGDQDIAVMREGLPERGLWLAGEHTAPFVALGTATGAYWSGESVGRRIADAYGRAANVPGS</sequence>
<dbReference type="EMBL" id="JAQQWK010000001">
    <property type="protein sequence ID" value="KAK8056460.1"/>
    <property type="molecule type" value="Genomic_DNA"/>
</dbReference>
<dbReference type="PANTHER" id="PTHR10742:SF414">
    <property type="entry name" value="CONTAINING AMINE OXIDASE, PUTATIVE (AFU_ORTHOLOGUE AFUA_3G12150)-RELATED"/>
    <property type="match status" value="1"/>
</dbReference>
<name>A0ABR1UC40_9PEZI</name>
<dbReference type="PANTHER" id="PTHR10742">
    <property type="entry name" value="FLAVIN MONOAMINE OXIDASE"/>
    <property type="match status" value="1"/>
</dbReference>
<dbReference type="InterPro" id="IPR050281">
    <property type="entry name" value="Flavin_monoamine_oxidase"/>
</dbReference>
<evidence type="ECO:0000259" key="1">
    <source>
        <dbReference type="Pfam" id="PF01593"/>
    </source>
</evidence>